<dbReference type="InterPro" id="IPR000836">
    <property type="entry name" value="PRTase_dom"/>
</dbReference>
<dbReference type="EMBL" id="LWQT01000040">
    <property type="protein sequence ID" value="OAN53157.1"/>
    <property type="molecule type" value="Genomic_DNA"/>
</dbReference>
<reference evidence="5 6" key="1">
    <citation type="submission" date="2016-04" db="EMBL/GenBank/DDBJ databases">
        <title>Draft genome sequence of freshwater magnetotactic bacteria Magnetospirillum marisnigri SP-1 and Magnetospirillum moscoviense BB-1.</title>
        <authorList>
            <person name="Koziaeva V."/>
            <person name="Dziuba M.V."/>
            <person name="Ivanov T.M."/>
            <person name="Kuznetsov B."/>
            <person name="Grouzdev D.S."/>
        </authorList>
    </citation>
    <scope>NUCLEOTIDE SEQUENCE [LARGE SCALE GENOMIC DNA]</scope>
    <source>
        <strain evidence="5 6">SP-1</strain>
    </source>
</reference>
<gene>
    <name evidence="5" type="ORF">A6A04_14475</name>
</gene>
<dbReference type="InterPro" id="IPR044005">
    <property type="entry name" value="DZR_2"/>
</dbReference>
<name>A0A178MVU0_9PROT</name>
<protein>
    <submittedName>
        <fullName evidence="5">Competence protein ComF</fullName>
    </submittedName>
</protein>
<dbReference type="CDD" id="cd06223">
    <property type="entry name" value="PRTases_typeI"/>
    <property type="match status" value="1"/>
</dbReference>
<evidence type="ECO:0000259" key="4">
    <source>
        <dbReference type="Pfam" id="PF18912"/>
    </source>
</evidence>
<evidence type="ECO:0000259" key="3">
    <source>
        <dbReference type="Pfam" id="PF00156"/>
    </source>
</evidence>
<evidence type="ECO:0000256" key="2">
    <source>
        <dbReference type="SAM" id="SignalP"/>
    </source>
</evidence>
<keyword evidence="6" id="KW-1185">Reference proteome</keyword>
<comment type="caution">
    <text evidence="5">The sequence shown here is derived from an EMBL/GenBank/DDBJ whole genome shotgun (WGS) entry which is preliminary data.</text>
</comment>
<dbReference type="Pfam" id="PF18912">
    <property type="entry name" value="DZR_2"/>
    <property type="match status" value="1"/>
</dbReference>
<keyword evidence="2" id="KW-0732">Signal</keyword>
<organism evidence="5 6">
    <name type="scientific">Paramagnetospirillum marisnigri</name>
    <dbReference type="NCBI Taxonomy" id="1285242"/>
    <lineage>
        <taxon>Bacteria</taxon>
        <taxon>Pseudomonadati</taxon>
        <taxon>Pseudomonadota</taxon>
        <taxon>Alphaproteobacteria</taxon>
        <taxon>Rhodospirillales</taxon>
        <taxon>Magnetospirillaceae</taxon>
        <taxon>Paramagnetospirillum</taxon>
    </lineage>
</organism>
<feature type="chain" id="PRO_5008092294" evidence="2">
    <location>
        <begin position="21"/>
        <end position="242"/>
    </location>
</feature>
<accession>A0A178MVU0</accession>
<dbReference type="PANTHER" id="PTHR47505">
    <property type="entry name" value="DNA UTILIZATION PROTEIN YHGH"/>
    <property type="match status" value="1"/>
</dbReference>
<feature type="signal peptide" evidence="2">
    <location>
        <begin position="1"/>
        <end position="20"/>
    </location>
</feature>
<dbReference type="Gene3D" id="3.40.50.2020">
    <property type="match status" value="1"/>
</dbReference>
<dbReference type="Pfam" id="PF00156">
    <property type="entry name" value="Pribosyltran"/>
    <property type="match status" value="1"/>
</dbReference>
<dbReference type="Proteomes" id="UP000078428">
    <property type="component" value="Unassembled WGS sequence"/>
</dbReference>
<dbReference type="OrthoDB" id="9779910at2"/>
<proteinExistence type="inferred from homology"/>
<evidence type="ECO:0000313" key="5">
    <source>
        <dbReference type="EMBL" id="OAN53157.1"/>
    </source>
</evidence>
<feature type="domain" description="Phosphoribosyltransferase" evidence="3">
    <location>
        <begin position="192"/>
        <end position="235"/>
    </location>
</feature>
<dbReference type="InterPro" id="IPR029057">
    <property type="entry name" value="PRTase-like"/>
</dbReference>
<evidence type="ECO:0000256" key="1">
    <source>
        <dbReference type="ARBA" id="ARBA00008007"/>
    </source>
</evidence>
<sequence length="242" mass="26100">MLRIFARFVIDALLPPLCLACQAPVAEPGSLCPTCWSQVTFLGPPACACCGLPFDFDLGEGALCGECLRHPPAFARARSVLRYDEAAKPLILRLKHADRLEGVPAFALWMARAGAELLAEADLLVPVPLHRWRLLARRYNQAALLAVALSGRSGVAAAPDLLLRRRRTPPQGHLDRAARARNVAGAFQLNPKRQGLVRGKRVVLVDDVLTSGATVAECARVLIKGGAARVDVLTLGRVIRVE</sequence>
<dbReference type="AlphaFoldDB" id="A0A178MVU0"/>
<feature type="domain" description="Double zinc ribbon" evidence="4">
    <location>
        <begin position="9"/>
        <end position="68"/>
    </location>
</feature>
<dbReference type="InterPro" id="IPR051910">
    <property type="entry name" value="ComF/GntX_DNA_util-trans"/>
</dbReference>
<evidence type="ECO:0000313" key="6">
    <source>
        <dbReference type="Proteomes" id="UP000078428"/>
    </source>
</evidence>
<dbReference type="RefSeq" id="WP_068490311.1">
    <property type="nucleotide sequence ID" value="NZ_LWQT01000040.1"/>
</dbReference>
<comment type="similarity">
    <text evidence="1">Belongs to the ComF/GntX family.</text>
</comment>
<dbReference type="PANTHER" id="PTHR47505:SF1">
    <property type="entry name" value="DNA UTILIZATION PROTEIN YHGH"/>
    <property type="match status" value="1"/>
</dbReference>
<dbReference type="STRING" id="1285242.A6A04_14475"/>
<dbReference type="SUPFAM" id="SSF53271">
    <property type="entry name" value="PRTase-like"/>
    <property type="match status" value="1"/>
</dbReference>